<reference evidence="1" key="1">
    <citation type="submission" date="2015-05" db="EMBL/GenBank/DDBJ databases">
        <authorList>
            <person name="Rattei Thomas"/>
        </authorList>
    </citation>
    <scope>NUCLEOTIDE SEQUENCE</scope>
    <source>
        <strain evidence="1">DC9</strain>
    </source>
</reference>
<dbReference type="AlphaFoldDB" id="A0A0F7X013"/>
<accession>A0A0F7X013</accession>
<protein>
    <submittedName>
        <fullName evidence="1">Uncharacterized protein</fullName>
    </submittedName>
</protein>
<dbReference type="EMBL" id="LN847057">
    <property type="protein sequence ID" value="CRI42968.1"/>
    <property type="molecule type" value="Genomic_DNA"/>
</dbReference>
<name>A0A0F7X013_CHLPN</name>
<sequence>MNYDQYDTPDTDHNQIFEDLLDNSEEAASLDKYQETGVYVEENTDQGDLLIVLGESVFKNTIHQEQ</sequence>
<gene>
    <name evidence="1" type="ORF">BN1224_DC9_CA_00160</name>
</gene>
<organism evidence="1">
    <name type="scientific">Chlamydia pneumoniae</name>
    <name type="common">Chlamydophila pneumoniae</name>
    <dbReference type="NCBI Taxonomy" id="83558"/>
    <lineage>
        <taxon>Bacteria</taxon>
        <taxon>Pseudomonadati</taxon>
        <taxon>Chlamydiota</taxon>
        <taxon>Chlamydiia</taxon>
        <taxon>Chlamydiales</taxon>
        <taxon>Chlamydiaceae</taxon>
        <taxon>Chlamydia/Chlamydophila group</taxon>
        <taxon>Chlamydia</taxon>
    </lineage>
</organism>
<proteinExistence type="predicted"/>
<evidence type="ECO:0000313" key="1">
    <source>
        <dbReference type="EMBL" id="CRI42968.1"/>
    </source>
</evidence>